<dbReference type="AlphaFoldDB" id="A0A2D0NJM6"/>
<dbReference type="PANTHER" id="PTHR44013">
    <property type="entry name" value="ZINC-TYPE ALCOHOL DEHYDROGENASE-LIKE PROTEIN C16A3.02C"/>
    <property type="match status" value="1"/>
</dbReference>
<dbReference type="PANTHER" id="PTHR44013:SF1">
    <property type="entry name" value="ZINC-TYPE ALCOHOL DEHYDROGENASE-LIKE PROTEIN C16A3.02C"/>
    <property type="match status" value="1"/>
</dbReference>
<dbReference type="InterPro" id="IPR013154">
    <property type="entry name" value="ADH-like_N"/>
</dbReference>
<dbReference type="OrthoDB" id="648910at2"/>
<dbReference type="GO" id="GO:0016491">
    <property type="term" value="F:oxidoreductase activity"/>
    <property type="evidence" value="ECO:0007669"/>
    <property type="project" value="InterPro"/>
</dbReference>
<dbReference type="Gene3D" id="3.90.180.10">
    <property type="entry name" value="Medium-chain alcohol dehydrogenases, catalytic domain"/>
    <property type="match status" value="1"/>
</dbReference>
<dbReference type="GO" id="GO:0008270">
    <property type="term" value="F:zinc ion binding"/>
    <property type="evidence" value="ECO:0007669"/>
    <property type="project" value="InterPro"/>
</dbReference>
<dbReference type="EMBL" id="PDUD01000001">
    <property type="protein sequence ID" value="PHN08638.1"/>
    <property type="molecule type" value="Genomic_DNA"/>
</dbReference>
<dbReference type="InterPro" id="IPR052733">
    <property type="entry name" value="Chloroplast_QOR"/>
</dbReference>
<dbReference type="InterPro" id="IPR002364">
    <property type="entry name" value="Quin_OxRdtase/zeta-crystal_CS"/>
</dbReference>
<gene>
    <name evidence="2" type="ORF">CRP01_01630</name>
</gene>
<name>A0A2D0NJM6_FLAN2</name>
<dbReference type="Pfam" id="PF08240">
    <property type="entry name" value="ADH_N"/>
    <property type="match status" value="1"/>
</dbReference>
<feature type="domain" description="Enoyl reductase (ER)" evidence="1">
    <location>
        <begin position="10"/>
        <end position="320"/>
    </location>
</feature>
<keyword evidence="3" id="KW-1185">Reference proteome</keyword>
<organism evidence="2 3">
    <name type="scientific">Flavilitoribacter nigricans (strain ATCC 23147 / DSM 23189 / NBRC 102662 / NCIMB 1420 / SS-2)</name>
    <name type="common">Lewinella nigricans</name>
    <dbReference type="NCBI Taxonomy" id="1122177"/>
    <lineage>
        <taxon>Bacteria</taxon>
        <taxon>Pseudomonadati</taxon>
        <taxon>Bacteroidota</taxon>
        <taxon>Saprospiria</taxon>
        <taxon>Saprospirales</taxon>
        <taxon>Lewinellaceae</taxon>
        <taxon>Flavilitoribacter</taxon>
    </lineage>
</organism>
<dbReference type="PROSITE" id="PS01162">
    <property type="entry name" value="QOR_ZETA_CRYSTAL"/>
    <property type="match status" value="1"/>
</dbReference>
<dbReference type="InterPro" id="IPR020843">
    <property type="entry name" value="ER"/>
</dbReference>
<reference evidence="2 3" key="1">
    <citation type="submission" date="2017-10" db="EMBL/GenBank/DDBJ databases">
        <title>The draft genome sequence of Lewinella nigricans NBRC 102662.</title>
        <authorList>
            <person name="Wang K."/>
        </authorList>
    </citation>
    <scope>NUCLEOTIDE SEQUENCE [LARGE SCALE GENOMIC DNA]</scope>
    <source>
        <strain evidence="2 3">NBRC 102662</strain>
    </source>
</reference>
<dbReference type="Proteomes" id="UP000223913">
    <property type="component" value="Unassembled WGS sequence"/>
</dbReference>
<dbReference type="CDD" id="cd08267">
    <property type="entry name" value="MDR1"/>
    <property type="match status" value="1"/>
</dbReference>
<protein>
    <submittedName>
        <fullName evidence="2">Alcohol dehydrogenase</fullName>
    </submittedName>
</protein>
<evidence type="ECO:0000313" key="2">
    <source>
        <dbReference type="EMBL" id="PHN08638.1"/>
    </source>
</evidence>
<dbReference type="SUPFAM" id="SSF50129">
    <property type="entry name" value="GroES-like"/>
    <property type="match status" value="1"/>
</dbReference>
<sequence>MKAITYTQYGSPDVLEFQEVPVPQPKAGEVLIKVAAASMNDWDLGLVTGKPYIIRVVTGGLRKPQVPIPGVDVAGVVEAVGENVKRFEVGDAVFGDLSESGFGAFAEYVCADEKALINMPEGMSFEDAAALPHAGMLAWQGLMEKGGLKSGQKILINGAGGGVGTQGIQMARLYDVHVTGVDSAGKLDMLREMGFDEVIDYRQKDFTTDLNTYDLILDVKSNRSIAHYARALKPNGRYITVGGAMSRILQITLLGPWFAQFLKKRLEVLSLQPNKNLAEIRELYETGKLKPLIDRVYPLSEVPMALQRFAGAEHHGKIIIKM</sequence>
<dbReference type="Pfam" id="PF13602">
    <property type="entry name" value="ADH_zinc_N_2"/>
    <property type="match status" value="1"/>
</dbReference>
<dbReference type="SMART" id="SM00829">
    <property type="entry name" value="PKS_ER"/>
    <property type="match status" value="1"/>
</dbReference>
<dbReference type="InterPro" id="IPR036291">
    <property type="entry name" value="NAD(P)-bd_dom_sf"/>
</dbReference>
<dbReference type="InterPro" id="IPR011032">
    <property type="entry name" value="GroES-like_sf"/>
</dbReference>
<dbReference type="Gene3D" id="3.40.50.720">
    <property type="entry name" value="NAD(P)-binding Rossmann-like Domain"/>
    <property type="match status" value="1"/>
</dbReference>
<evidence type="ECO:0000313" key="3">
    <source>
        <dbReference type="Proteomes" id="UP000223913"/>
    </source>
</evidence>
<dbReference type="SUPFAM" id="SSF51735">
    <property type="entry name" value="NAD(P)-binding Rossmann-fold domains"/>
    <property type="match status" value="1"/>
</dbReference>
<evidence type="ECO:0000259" key="1">
    <source>
        <dbReference type="SMART" id="SM00829"/>
    </source>
</evidence>
<dbReference type="RefSeq" id="WP_099148228.1">
    <property type="nucleotide sequence ID" value="NZ_PDUD01000001.1"/>
</dbReference>
<accession>A0A2D0NJM6</accession>
<proteinExistence type="predicted"/>
<comment type="caution">
    <text evidence="2">The sequence shown here is derived from an EMBL/GenBank/DDBJ whole genome shotgun (WGS) entry which is preliminary data.</text>
</comment>